<dbReference type="AlphaFoldDB" id="A0A1H5TPY4"/>
<dbReference type="OrthoDB" id="9792800at2"/>
<organism evidence="3 4">
    <name type="scientific">Sphingobacterium lactis</name>
    <dbReference type="NCBI Taxonomy" id="797291"/>
    <lineage>
        <taxon>Bacteria</taxon>
        <taxon>Pseudomonadati</taxon>
        <taxon>Bacteroidota</taxon>
        <taxon>Sphingobacteriia</taxon>
        <taxon>Sphingobacteriales</taxon>
        <taxon>Sphingobacteriaceae</taxon>
        <taxon>Sphingobacterium</taxon>
    </lineage>
</organism>
<dbReference type="InterPro" id="IPR027417">
    <property type="entry name" value="P-loop_NTPase"/>
</dbReference>
<evidence type="ECO:0000313" key="4">
    <source>
        <dbReference type="Proteomes" id="UP000236731"/>
    </source>
</evidence>
<evidence type="ECO:0000259" key="1">
    <source>
        <dbReference type="Pfam" id="PF13175"/>
    </source>
</evidence>
<evidence type="ECO:0000259" key="2">
    <source>
        <dbReference type="Pfam" id="PF20469"/>
    </source>
</evidence>
<sequence>MYISKVSLVNYRNFANASFQFNKGINTIIGENGSGKTNVFRAIRLLLEDASLQYAYKLTEGDFNRSLDKGKWKGHWIIISVEFDELNDEEAIQSLFIHGVGVAAEDYVKKATYNLFFRPKADIRQKLSELAEGDAVGLQTILNSITIQDNYETFFTGKSTADFNDPNVYKELVGDFENVVFPSTIDASKFGSKIPHQLSVSKEISFTFIQALRDVVSDFHNNRTNPLLTLLKNKSGEIKEEDYQPISDLVEQLNESIEDLPDVQNIRSDIKSTIQDAVGLTYSPSSLSIKSSVPNEAEKLLQSLKLFIGEPGEEYEGGIHELSLGGANLIFLTLKLLEFKYRKSKDTFANFLIIEEPEAHIHNHIQKTLFDKLDYGDTQIIYSTHSTQISEVSNVENINILAKKLNFAEVYQPSTGLTPESINQIQRYLDAVRTNLLFAKGVILVEGDAEEILIPIMVKKVFGVSLDELGISLINIRSTGFENVAQLFHDSRIRRKCAILTDLDDAICDTTINDDDSDRLKKYKRKVEASKQKGLERKAKLDVFEAENDWIKAFYADYTFEVDFITEGNEEEVIAIIDQVYTDQPTRVQAKTDIEDDGVAVYGKRVLTMAKQEGKGWFAIMLGKHISFKTEIPNYIVDAILFAKETYSNNIIADIIEYRMNKHFYDDDALDFSSCRESLTKYRAEEATLDDLAFDLDLVIPDDQLLTFIDKLK</sequence>
<dbReference type="PANTHER" id="PTHR43581:SF2">
    <property type="entry name" value="EXCINUCLEASE ATPASE SUBUNIT"/>
    <property type="match status" value="1"/>
</dbReference>
<keyword evidence="4" id="KW-1185">Reference proteome</keyword>
<dbReference type="CDD" id="cd01026">
    <property type="entry name" value="TOPRIM_OLD"/>
    <property type="match status" value="1"/>
</dbReference>
<accession>A0A1H5TPY4</accession>
<feature type="domain" description="OLD protein-like TOPRIM" evidence="2">
    <location>
        <begin position="437"/>
        <end position="504"/>
    </location>
</feature>
<dbReference type="Pfam" id="PF20469">
    <property type="entry name" value="OLD-like_TOPRIM"/>
    <property type="match status" value="1"/>
</dbReference>
<keyword evidence="3" id="KW-0540">Nuclease</keyword>
<dbReference type="GO" id="GO:0004519">
    <property type="term" value="F:endonuclease activity"/>
    <property type="evidence" value="ECO:0007669"/>
    <property type="project" value="UniProtKB-KW"/>
</dbReference>
<keyword evidence="3" id="KW-0255">Endonuclease</keyword>
<dbReference type="Gene3D" id="3.40.50.300">
    <property type="entry name" value="P-loop containing nucleotide triphosphate hydrolases"/>
    <property type="match status" value="1"/>
</dbReference>
<proteinExistence type="predicted"/>
<dbReference type="EMBL" id="FNUT01000002">
    <property type="protein sequence ID" value="SEF64278.1"/>
    <property type="molecule type" value="Genomic_DNA"/>
</dbReference>
<dbReference type="Pfam" id="PF13175">
    <property type="entry name" value="AAA_15"/>
    <property type="match status" value="1"/>
</dbReference>
<dbReference type="RefSeq" id="WP_103905098.1">
    <property type="nucleotide sequence ID" value="NZ_CP049246.1"/>
</dbReference>
<keyword evidence="3" id="KW-0378">Hydrolase</keyword>
<dbReference type="InterPro" id="IPR051396">
    <property type="entry name" value="Bact_Antivir_Def_Nuclease"/>
</dbReference>
<dbReference type="SUPFAM" id="SSF52540">
    <property type="entry name" value="P-loop containing nucleoside triphosphate hydrolases"/>
    <property type="match status" value="1"/>
</dbReference>
<dbReference type="PANTHER" id="PTHR43581">
    <property type="entry name" value="ATP/GTP PHOSPHATASE"/>
    <property type="match status" value="1"/>
</dbReference>
<reference evidence="4" key="1">
    <citation type="submission" date="2016-10" db="EMBL/GenBank/DDBJ databases">
        <authorList>
            <person name="Varghese N."/>
            <person name="Submissions S."/>
        </authorList>
    </citation>
    <scope>NUCLEOTIDE SEQUENCE [LARGE SCALE GENOMIC DNA]</scope>
    <source>
        <strain evidence="4">DSM 22361</strain>
    </source>
</reference>
<dbReference type="InterPro" id="IPR041685">
    <property type="entry name" value="AAA_GajA/Old/RecF-like"/>
</dbReference>
<evidence type="ECO:0000313" key="3">
    <source>
        <dbReference type="EMBL" id="SEF64278.1"/>
    </source>
</evidence>
<dbReference type="InterPro" id="IPR034139">
    <property type="entry name" value="TOPRIM_OLD"/>
</dbReference>
<gene>
    <name evidence="3" type="ORF">SAMN05421877_10236</name>
</gene>
<feature type="domain" description="Endonuclease GajA/Old nuclease/RecF-like AAA" evidence="1">
    <location>
        <begin position="1"/>
        <end position="389"/>
    </location>
</feature>
<protein>
    <submittedName>
        <fullName evidence="3">Predicted ATP-dependent endonuclease of the OLD family, contains P-loop ATPase and TOPRIM domains</fullName>
    </submittedName>
</protein>
<name>A0A1H5TPY4_9SPHI</name>
<dbReference type="Proteomes" id="UP000236731">
    <property type="component" value="Unassembled WGS sequence"/>
</dbReference>